<dbReference type="CDD" id="cd05327">
    <property type="entry name" value="retinol-DH_like_SDR_c_like"/>
    <property type="match status" value="1"/>
</dbReference>
<dbReference type="SUPFAM" id="SSF51735">
    <property type="entry name" value="NAD(P)-binding Rossmann-fold domains"/>
    <property type="match status" value="1"/>
</dbReference>
<dbReference type="EC" id="1.1.1.-" evidence="3"/>
<dbReference type="Gene3D" id="3.40.50.720">
    <property type="entry name" value="NAD(P)-binding Rossmann-like Domain"/>
    <property type="match status" value="1"/>
</dbReference>
<evidence type="ECO:0000256" key="1">
    <source>
        <dbReference type="ARBA" id="ARBA00023002"/>
    </source>
</evidence>
<protein>
    <submittedName>
        <fullName evidence="3">Retinol dehydrogenase 13</fullName>
        <ecNumber evidence="3">1.1.1.-</ecNumber>
    </submittedName>
</protein>
<dbReference type="AlphaFoldDB" id="A8DK03"/>
<comment type="similarity">
    <text evidence="2">Belongs to the short-chain dehydrogenases/reductases (SDR) family.</text>
</comment>
<name>A8DK03_9BACT</name>
<dbReference type="PANTHER" id="PTHR43157">
    <property type="entry name" value="PHOSPHATIDYLINOSITOL-GLYCAN BIOSYNTHESIS CLASS F PROTEIN-RELATED"/>
    <property type="match status" value="1"/>
</dbReference>
<proteinExistence type="inferred from homology"/>
<gene>
    <name evidence="3" type="ORF">YS_M60-F11.248</name>
</gene>
<keyword evidence="1 3" id="KW-0560">Oxidoreductase</keyword>
<dbReference type="InterPro" id="IPR036291">
    <property type="entry name" value="NAD(P)-bd_dom_sf"/>
</dbReference>
<reference evidence="3" key="1">
    <citation type="journal article" date="2007" name="Science">
        <title>Candidatus Chloracidobacterium thermophilum: an aerobic phototrophic Acidobacterium.</title>
        <authorList>
            <person name="Bryant D.A."/>
            <person name="Costas A.M."/>
            <person name="Maresca J.A."/>
            <person name="Chew A.G."/>
            <person name="Klatt C.G."/>
            <person name="Bateson M.M."/>
            <person name="Tallon L.J."/>
            <person name="Hostetler J."/>
            <person name="Nelson W.C."/>
            <person name="Heidelberg J.F."/>
            <person name="Ward D.M."/>
        </authorList>
    </citation>
    <scope>NUCLEOTIDE SEQUENCE</scope>
</reference>
<dbReference type="GO" id="GO:0016491">
    <property type="term" value="F:oxidoreductase activity"/>
    <property type="evidence" value="ECO:0007669"/>
    <property type="project" value="UniProtKB-KW"/>
</dbReference>
<dbReference type="PANTHER" id="PTHR43157:SF31">
    <property type="entry name" value="PHOSPHATIDYLINOSITOL-GLYCAN BIOSYNTHESIS CLASS F PROTEIN"/>
    <property type="match status" value="1"/>
</dbReference>
<dbReference type="InterPro" id="IPR002347">
    <property type="entry name" value="SDR_fam"/>
</dbReference>
<organism evidence="3">
    <name type="scientific">Chloracidobacterium thermophilum</name>
    <dbReference type="NCBI Taxonomy" id="458033"/>
    <lineage>
        <taxon>Bacteria</taxon>
        <taxon>Pseudomonadati</taxon>
        <taxon>Acidobacteriota</taxon>
        <taxon>Terriglobia</taxon>
        <taxon>Terriglobales</taxon>
        <taxon>Acidobacteriaceae</taxon>
        <taxon>Chloracidobacterium</taxon>
    </lineage>
</organism>
<dbReference type="EMBL" id="EF531339">
    <property type="protein sequence ID" value="ABV27236.1"/>
    <property type="molecule type" value="Genomic_DNA"/>
</dbReference>
<evidence type="ECO:0000313" key="3">
    <source>
        <dbReference type="EMBL" id="ABV27236.1"/>
    </source>
</evidence>
<dbReference type="PRINTS" id="PR00081">
    <property type="entry name" value="GDHRDH"/>
</dbReference>
<sequence>MKRIALVTGGTAGIGKETVRGLARAGLAVVLVGRHRQKCDQVVQELRADTGQADIFALTGDLSRLDDIRRVADEFRATYPRLDVLVNNVGAIFDVRRTTPDGLEQTFALNHISYFLLTNLLLDRLLASAPARVVNVSSAAHRFVPGVDFADLQFERKPYAAMTAYGQSKLMNILFSQELARRLEGTGVTVNSLHPGGVASNFADNTSGWFWLTAKVLKWALGMSPARGAETSIYLATATAVEGVSGRYFERCRAVSPSAAAMDPDAQARLWHISEQVVGQVFPSPAGVPS</sequence>
<dbReference type="Pfam" id="PF00106">
    <property type="entry name" value="adh_short"/>
    <property type="match status" value="2"/>
</dbReference>
<accession>A8DK03</accession>
<evidence type="ECO:0000256" key="2">
    <source>
        <dbReference type="RuleBase" id="RU000363"/>
    </source>
</evidence>
<dbReference type="PRINTS" id="PR00080">
    <property type="entry name" value="SDRFAMILY"/>
</dbReference>